<comment type="caution">
    <text evidence="1">The sequence shown here is derived from an EMBL/GenBank/DDBJ whole genome shotgun (WGS) entry which is preliminary data.</text>
</comment>
<dbReference type="EMBL" id="CM047906">
    <property type="protein sequence ID" value="KAJ0085070.1"/>
    <property type="molecule type" value="Genomic_DNA"/>
</dbReference>
<gene>
    <name evidence="1" type="ORF">Patl1_09271</name>
</gene>
<evidence type="ECO:0000313" key="2">
    <source>
        <dbReference type="Proteomes" id="UP001164250"/>
    </source>
</evidence>
<organism evidence="1 2">
    <name type="scientific">Pistacia atlantica</name>
    <dbReference type="NCBI Taxonomy" id="434234"/>
    <lineage>
        <taxon>Eukaryota</taxon>
        <taxon>Viridiplantae</taxon>
        <taxon>Streptophyta</taxon>
        <taxon>Embryophyta</taxon>
        <taxon>Tracheophyta</taxon>
        <taxon>Spermatophyta</taxon>
        <taxon>Magnoliopsida</taxon>
        <taxon>eudicotyledons</taxon>
        <taxon>Gunneridae</taxon>
        <taxon>Pentapetalae</taxon>
        <taxon>rosids</taxon>
        <taxon>malvids</taxon>
        <taxon>Sapindales</taxon>
        <taxon>Anacardiaceae</taxon>
        <taxon>Pistacia</taxon>
    </lineage>
</organism>
<accession>A0ACC1AC12</accession>
<evidence type="ECO:0000313" key="1">
    <source>
        <dbReference type="EMBL" id="KAJ0085070.1"/>
    </source>
</evidence>
<sequence length="65" mass="7818">MFTYSSNVLKHQFKRFKCSTEEENDRTMGFEALSFLIECSCTEHSKFLNKEYQILSYSREFSTRL</sequence>
<keyword evidence="2" id="KW-1185">Reference proteome</keyword>
<proteinExistence type="predicted"/>
<protein>
    <submittedName>
        <fullName evidence="1">Uncharacterized protein</fullName>
    </submittedName>
</protein>
<dbReference type="Proteomes" id="UP001164250">
    <property type="component" value="Chromosome 10"/>
</dbReference>
<reference evidence="2" key="1">
    <citation type="journal article" date="2023" name="G3 (Bethesda)">
        <title>Genome assembly and association tests identify interacting loci associated with vigor, precocity, and sex in interspecific pistachio rootstocks.</title>
        <authorList>
            <person name="Palmer W."/>
            <person name="Jacygrad E."/>
            <person name="Sagayaradj S."/>
            <person name="Cavanaugh K."/>
            <person name="Han R."/>
            <person name="Bertier L."/>
            <person name="Beede B."/>
            <person name="Kafkas S."/>
            <person name="Golino D."/>
            <person name="Preece J."/>
            <person name="Michelmore R."/>
        </authorList>
    </citation>
    <scope>NUCLEOTIDE SEQUENCE [LARGE SCALE GENOMIC DNA]</scope>
</reference>
<name>A0ACC1AC12_9ROSI</name>